<keyword evidence="2" id="KW-1003">Cell membrane</keyword>
<evidence type="ECO:0000256" key="3">
    <source>
        <dbReference type="ARBA" id="ARBA00022692"/>
    </source>
</evidence>
<reference evidence="9 10" key="1">
    <citation type="submission" date="2017-10" db="EMBL/GenBank/DDBJ databases">
        <title>Paenichitinophaga pekingensis gen. nov., sp. nov., isolated from activated sludge.</title>
        <authorList>
            <person name="Jin D."/>
            <person name="Kong X."/>
            <person name="Deng Y."/>
            <person name="Bai Z."/>
        </authorList>
    </citation>
    <scope>NUCLEOTIDE SEQUENCE [LARGE SCALE GENOMIC DNA]</scope>
    <source>
        <strain evidence="9 10">13</strain>
    </source>
</reference>
<dbReference type="NCBIfam" id="TIGR00360">
    <property type="entry name" value="ComEC_N-term"/>
    <property type="match status" value="1"/>
</dbReference>
<feature type="domain" description="DUF4131" evidence="8">
    <location>
        <begin position="36"/>
        <end position="197"/>
    </location>
</feature>
<evidence type="ECO:0000313" key="10">
    <source>
        <dbReference type="Proteomes" id="UP000220133"/>
    </source>
</evidence>
<dbReference type="RefSeq" id="WP_098193184.1">
    <property type="nucleotide sequence ID" value="NZ_CP023777.1"/>
</dbReference>
<feature type="transmembrane region" description="Helical" evidence="6">
    <location>
        <begin position="339"/>
        <end position="360"/>
    </location>
</feature>
<evidence type="ECO:0008006" key="11">
    <source>
        <dbReference type="Google" id="ProtNLM"/>
    </source>
</evidence>
<dbReference type="InterPro" id="IPR004477">
    <property type="entry name" value="ComEC_N"/>
</dbReference>
<gene>
    <name evidence="9" type="ORF">COR50_06180</name>
</gene>
<feature type="transmembrane region" description="Helical" evidence="6">
    <location>
        <begin position="492"/>
        <end position="508"/>
    </location>
</feature>
<keyword evidence="10" id="KW-1185">Reference proteome</keyword>
<dbReference type="OrthoDB" id="9761531at2"/>
<evidence type="ECO:0000313" key="9">
    <source>
        <dbReference type="EMBL" id="ATL46797.1"/>
    </source>
</evidence>
<dbReference type="AlphaFoldDB" id="A0A291QS83"/>
<dbReference type="PANTHER" id="PTHR30619">
    <property type="entry name" value="DNA INTERNALIZATION/COMPETENCE PROTEIN COMEC/REC2"/>
    <property type="match status" value="1"/>
</dbReference>
<feature type="transmembrane region" description="Helical" evidence="6">
    <location>
        <begin position="366"/>
        <end position="385"/>
    </location>
</feature>
<accession>A0A291QS83</accession>
<evidence type="ECO:0000256" key="1">
    <source>
        <dbReference type="ARBA" id="ARBA00004651"/>
    </source>
</evidence>
<feature type="domain" description="ComEC/Rec2-related protein" evidence="7">
    <location>
        <begin position="240"/>
        <end position="509"/>
    </location>
</feature>
<evidence type="ECO:0000259" key="7">
    <source>
        <dbReference type="Pfam" id="PF03772"/>
    </source>
</evidence>
<dbReference type="Proteomes" id="UP000220133">
    <property type="component" value="Chromosome"/>
</dbReference>
<feature type="transmembrane region" description="Helical" evidence="6">
    <location>
        <begin position="260"/>
        <end position="282"/>
    </location>
</feature>
<evidence type="ECO:0000256" key="5">
    <source>
        <dbReference type="ARBA" id="ARBA00023136"/>
    </source>
</evidence>
<name>A0A291QS83_9BACT</name>
<dbReference type="Pfam" id="PF03772">
    <property type="entry name" value="Competence"/>
    <property type="match status" value="1"/>
</dbReference>
<dbReference type="GO" id="GO:0005886">
    <property type="term" value="C:plasma membrane"/>
    <property type="evidence" value="ECO:0007669"/>
    <property type="project" value="UniProtKB-SubCell"/>
</dbReference>
<dbReference type="InterPro" id="IPR025405">
    <property type="entry name" value="DUF4131"/>
</dbReference>
<feature type="transmembrane region" description="Helical" evidence="6">
    <location>
        <begin position="67"/>
        <end position="85"/>
    </location>
</feature>
<dbReference type="KEGG" id="cbae:COR50_06180"/>
<evidence type="ECO:0000256" key="4">
    <source>
        <dbReference type="ARBA" id="ARBA00022989"/>
    </source>
</evidence>
<feature type="transmembrane region" description="Helical" evidence="6">
    <location>
        <begin position="514"/>
        <end position="532"/>
    </location>
</feature>
<evidence type="ECO:0000256" key="6">
    <source>
        <dbReference type="SAM" id="Phobius"/>
    </source>
</evidence>
<proteinExistence type="predicted"/>
<keyword evidence="3 6" id="KW-0812">Transmembrane</keyword>
<comment type="subcellular location">
    <subcellularLocation>
        <location evidence="1">Cell membrane</location>
        <topology evidence="1">Multi-pass membrane protein</topology>
    </subcellularLocation>
</comment>
<dbReference type="EMBL" id="CP023777">
    <property type="protein sequence ID" value="ATL46797.1"/>
    <property type="molecule type" value="Genomic_DNA"/>
</dbReference>
<keyword evidence="4 6" id="KW-1133">Transmembrane helix</keyword>
<feature type="transmembrane region" description="Helical" evidence="6">
    <location>
        <begin position="12"/>
        <end position="30"/>
    </location>
</feature>
<evidence type="ECO:0000259" key="8">
    <source>
        <dbReference type="Pfam" id="PF13567"/>
    </source>
</evidence>
<organism evidence="9 10">
    <name type="scientific">Chitinophaga caeni</name>
    <dbReference type="NCBI Taxonomy" id="2029983"/>
    <lineage>
        <taxon>Bacteria</taxon>
        <taxon>Pseudomonadati</taxon>
        <taxon>Bacteroidota</taxon>
        <taxon>Chitinophagia</taxon>
        <taxon>Chitinophagales</taxon>
        <taxon>Chitinophagaceae</taxon>
        <taxon>Chitinophaga</taxon>
    </lineage>
</organism>
<dbReference type="PANTHER" id="PTHR30619:SF1">
    <property type="entry name" value="RECOMBINATION PROTEIN 2"/>
    <property type="match status" value="1"/>
</dbReference>
<dbReference type="Pfam" id="PF13567">
    <property type="entry name" value="DUF4131"/>
    <property type="match status" value="1"/>
</dbReference>
<feature type="transmembrane region" description="Helical" evidence="6">
    <location>
        <begin position="429"/>
        <end position="450"/>
    </location>
</feature>
<keyword evidence="5 6" id="KW-0472">Membrane</keyword>
<sequence>MNRFVNPWHRAPLLRLLLPFLLGVICALNIELELQWLPCLWLPTLIHVLSWKYLAIQWRYRLRSLPGIGIVCLYFCLGAMAVISADTRRAPAYINNIKGNAFGWVVEILEDPLPGARSAKSLVKVRACLRQDGLFEKATGKIMLYWSLDSRLPGMGECVLIQNRLESFAPNGNPGAFEYKDYMALRRVYHQQYIPTKKWRLVSHANPYKITWQLNRVKSYCLQVLRKYIPGKQVGLAEALLLGYRADLARSAIAGYAGTGIIHIIAISGLHLGLIYLSLLKLLTMVLPGNRGRILKGLIIIIILWLFSLITGGSPSVLRSALMFSLVVTGKFWVTRRGFIFNTLAASAFFLVLYEPYYLLNVGFQLSYIAVLSILLFQPVVAGLWKPKLLPMKKIWELISVTLAAQVGTLPICLFYFHQFPLYFLPANLLSIPAATIILYSLLLLMLCSWMPFAAKILGMISGNLIQYFDTYNQLLYHLPAAVIENIRLDRLGLFISIFLVIFLLLAWKYTLRWAAWSCLYCILALIGNLRWKQYLEAHQRKFIIYNCRDALVMDLISGSDAFTNRVKEIPASVVQARKALGIRKLTHINNFAFNADGLKVLVINSTFTRPSAGRGKKVELDYIVITRGAKLHMEALTSVYTCKMIIFDSRLHIRQVEKWKSECNKLTLRNFSIQREGAFVINF</sequence>
<protein>
    <recommendedName>
        <fullName evidence="11">Competence protein ComEC</fullName>
    </recommendedName>
</protein>
<feature type="transmembrane region" description="Helical" evidence="6">
    <location>
        <begin position="397"/>
        <end position="417"/>
    </location>
</feature>
<feature type="transmembrane region" description="Helical" evidence="6">
    <location>
        <begin position="294"/>
        <end position="311"/>
    </location>
</feature>
<evidence type="ECO:0000256" key="2">
    <source>
        <dbReference type="ARBA" id="ARBA00022475"/>
    </source>
</evidence>
<dbReference type="InterPro" id="IPR052159">
    <property type="entry name" value="Competence_DNA_uptake"/>
</dbReference>